<dbReference type="PANTHER" id="PTHR43100">
    <property type="entry name" value="GLUTAMATE SYNTHASE [NADPH] SMALL CHAIN"/>
    <property type="match status" value="1"/>
</dbReference>
<organism evidence="2 3">
    <name type="scientific">Pisolithus microcarpus 441</name>
    <dbReference type="NCBI Taxonomy" id="765257"/>
    <lineage>
        <taxon>Eukaryota</taxon>
        <taxon>Fungi</taxon>
        <taxon>Dikarya</taxon>
        <taxon>Basidiomycota</taxon>
        <taxon>Agaricomycotina</taxon>
        <taxon>Agaricomycetes</taxon>
        <taxon>Agaricomycetidae</taxon>
        <taxon>Boletales</taxon>
        <taxon>Sclerodermatineae</taxon>
        <taxon>Pisolithaceae</taxon>
        <taxon>Pisolithus</taxon>
    </lineage>
</organism>
<dbReference type="InterPro" id="IPR051394">
    <property type="entry name" value="Glutamate_Synthase"/>
</dbReference>
<dbReference type="Gene3D" id="3.20.20.70">
    <property type="entry name" value="Aldolase class I"/>
    <property type="match status" value="2"/>
</dbReference>
<evidence type="ECO:0000259" key="1">
    <source>
        <dbReference type="Pfam" id="PF04898"/>
    </source>
</evidence>
<evidence type="ECO:0000313" key="2">
    <source>
        <dbReference type="EMBL" id="KIK15060.1"/>
    </source>
</evidence>
<dbReference type="Pfam" id="PF04898">
    <property type="entry name" value="Glu_syn_central"/>
    <property type="match status" value="1"/>
</dbReference>
<name>A0A0C9XRZ4_9AGAM</name>
<reference evidence="3" key="2">
    <citation type="submission" date="2015-01" db="EMBL/GenBank/DDBJ databases">
        <title>Evolutionary Origins and Diversification of the Mycorrhizal Mutualists.</title>
        <authorList>
            <consortium name="DOE Joint Genome Institute"/>
            <consortium name="Mycorrhizal Genomics Consortium"/>
            <person name="Kohler A."/>
            <person name="Kuo A."/>
            <person name="Nagy L.G."/>
            <person name="Floudas D."/>
            <person name="Copeland A."/>
            <person name="Barry K.W."/>
            <person name="Cichocki N."/>
            <person name="Veneault-Fourrey C."/>
            <person name="LaButti K."/>
            <person name="Lindquist E.A."/>
            <person name="Lipzen A."/>
            <person name="Lundell T."/>
            <person name="Morin E."/>
            <person name="Murat C."/>
            <person name="Riley R."/>
            <person name="Ohm R."/>
            <person name="Sun H."/>
            <person name="Tunlid A."/>
            <person name="Henrissat B."/>
            <person name="Grigoriev I.V."/>
            <person name="Hibbett D.S."/>
            <person name="Martin F."/>
        </authorList>
    </citation>
    <scope>NUCLEOTIDE SEQUENCE [LARGE SCALE GENOMIC DNA]</scope>
    <source>
        <strain evidence="3">441</strain>
    </source>
</reference>
<gene>
    <name evidence="2" type="ORF">PISMIDRAFT_16812</name>
</gene>
<keyword evidence="3" id="KW-1185">Reference proteome</keyword>
<dbReference type="OrthoDB" id="2665933at2759"/>
<feature type="domain" description="Glutamate synthase central-N" evidence="1">
    <location>
        <begin position="1"/>
        <end position="246"/>
    </location>
</feature>
<reference evidence="2 3" key="1">
    <citation type="submission" date="2014-04" db="EMBL/GenBank/DDBJ databases">
        <authorList>
            <consortium name="DOE Joint Genome Institute"/>
            <person name="Kuo A."/>
            <person name="Kohler A."/>
            <person name="Costa M.D."/>
            <person name="Nagy L.G."/>
            <person name="Floudas D."/>
            <person name="Copeland A."/>
            <person name="Barry K.W."/>
            <person name="Cichocki N."/>
            <person name="Veneault-Fourrey C."/>
            <person name="LaButti K."/>
            <person name="Lindquist E.A."/>
            <person name="Lipzen A."/>
            <person name="Lundell T."/>
            <person name="Morin E."/>
            <person name="Murat C."/>
            <person name="Sun H."/>
            <person name="Tunlid A."/>
            <person name="Henrissat B."/>
            <person name="Grigoriev I.V."/>
            <person name="Hibbett D.S."/>
            <person name="Martin F."/>
            <person name="Nordberg H.P."/>
            <person name="Cantor M.N."/>
            <person name="Hua S.X."/>
        </authorList>
    </citation>
    <scope>NUCLEOTIDE SEQUENCE [LARGE SCALE GENOMIC DNA]</scope>
    <source>
        <strain evidence="2 3">441</strain>
    </source>
</reference>
<dbReference type="AlphaFoldDB" id="A0A0C9XRZ4"/>
<dbReference type="Proteomes" id="UP000054018">
    <property type="component" value="Unassembled WGS sequence"/>
</dbReference>
<dbReference type="GO" id="GO:0015930">
    <property type="term" value="F:glutamate synthase activity"/>
    <property type="evidence" value="ECO:0007669"/>
    <property type="project" value="InterPro"/>
</dbReference>
<accession>A0A0C9XRZ4</accession>
<dbReference type="PANTHER" id="PTHR43100:SF1">
    <property type="entry name" value="GLUTAMATE SYNTHASE [NADPH] SMALL CHAIN"/>
    <property type="match status" value="1"/>
</dbReference>
<dbReference type="InterPro" id="IPR006982">
    <property type="entry name" value="Glu_synth_centr_N"/>
</dbReference>
<proteinExistence type="predicted"/>
<dbReference type="EMBL" id="KN833909">
    <property type="protein sequence ID" value="KIK15060.1"/>
    <property type="molecule type" value="Genomic_DNA"/>
</dbReference>
<dbReference type="STRING" id="765257.A0A0C9XRZ4"/>
<dbReference type="SUPFAM" id="SSF51395">
    <property type="entry name" value="FMN-linked oxidoreductases"/>
    <property type="match status" value="1"/>
</dbReference>
<protein>
    <submittedName>
        <fullName evidence="2">Unplaced genomic scaffold scaffold_225, whole genome shotgun sequence</fullName>
    </submittedName>
</protein>
<dbReference type="HOGENOM" id="CLU_844994_0_0_1"/>
<dbReference type="InterPro" id="IPR013785">
    <property type="entry name" value="Aldolase_TIM"/>
</dbReference>
<sequence length="356" mass="39732">MVENGKEALGSMGNDAPLTAMATQPRLMHEYFRQLFAQVTNPPIDPSLETYVGPKVPQNLLPSPILTIEEMNAMKNLKHAYPAWPSVTIDITFLKEEGLPGYQLALQRVCSEAEQAIEDGMKVIILSDRATGPTRVPLSALMACGGVHHHLVLQKMRAKVALMVETRKAREVHHLCVLIGYGTDTVCPWLMMETIRKIGRENLIKSSMTVDELTTHYRHSIDHGILKVMSKMGISTLQSYKGAQILGRHSEVVEQCFIGTASRVQGATFDLLALDAFKLHERGWPMRETILPPGMPESGEYHWQDRGEAHINDSAGIANLQDAVREKNQTAYNAYALNANEQTKSIHLHGLLDFRY</sequence>
<evidence type="ECO:0000313" key="3">
    <source>
        <dbReference type="Proteomes" id="UP000054018"/>
    </source>
</evidence>